<evidence type="ECO:0000256" key="5">
    <source>
        <dbReference type="ARBA" id="ARBA00029447"/>
    </source>
</evidence>
<dbReference type="CDD" id="cd06225">
    <property type="entry name" value="HAMP"/>
    <property type="match status" value="1"/>
</dbReference>
<dbReference type="InterPro" id="IPR003660">
    <property type="entry name" value="HAMP_dom"/>
</dbReference>
<dbReference type="Pfam" id="PF00672">
    <property type="entry name" value="HAMP"/>
    <property type="match status" value="1"/>
</dbReference>
<dbReference type="SUPFAM" id="SSF58104">
    <property type="entry name" value="Methyl-accepting chemotaxis protein (MCP) signaling domain"/>
    <property type="match status" value="1"/>
</dbReference>
<comment type="caution">
    <text evidence="10">The sequence shown here is derived from an EMBL/GenBank/DDBJ whole genome shotgun (WGS) entry which is preliminary data.</text>
</comment>
<comment type="similarity">
    <text evidence="5">Belongs to the methyl-accepting chemotaxis (MCP) protein family.</text>
</comment>
<sequence>MKNERSPGKNPSKKQVLVVERTARQIESILQKYHELTGDARSEIRTIMDQNLGELEYFVLVREDSYGEIHTNRLREGIYFKDPIGLKCAAVSQTSAFLYARNTGEQLMDVSTPVYLHDKKVYTLRSGKILKGVSRHFKIGVPFLVLQMIGLLEIWLDRYGVGLYVSSLALLAATALMLWDRLAFERAYRTWSHFLRMIGRGDLTSRLSPKSRDEFGQIQFELNKMCLGIADILQQVEKSAKQVASATEELTDTAEATTNAAEHIALIIQEVSTGSEQQAAAIDQSADAMNQMSVEIQRIAEKAHQVTDQSILSSEVAAHGNRLIHTAIGQITSIHTTVEGLSKAVAGLGKRSEEISQIVDVIASLASRTNLLALNAAIEAARAGDSGQGFAVVANEVKTLAEQSAKSAQNIAEVIYTIQNETDVIVQATGATMKEVTTGIHDIHRAGDEFAKIQHSVDLVVGEIQTITQAIQVLSRNSNEIVSSMGRISNVIENQNAESQQVTHEAEGQLAAMEEVSASAALLLTMSAQLQNLIARFQV</sequence>
<protein>
    <recommendedName>
        <fullName evidence="12">Chemotaxis protein</fullName>
    </recommendedName>
</protein>
<dbReference type="PROSITE" id="PS50885">
    <property type="entry name" value="HAMP"/>
    <property type="match status" value="1"/>
</dbReference>
<dbReference type="Proteomes" id="UP000053557">
    <property type="component" value="Unassembled WGS sequence"/>
</dbReference>
<evidence type="ECO:0000256" key="2">
    <source>
        <dbReference type="ARBA" id="ARBA00022475"/>
    </source>
</evidence>
<dbReference type="InterPro" id="IPR004089">
    <property type="entry name" value="MCPsignal_dom"/>
</dbReference>
<keyword evidence="2" id="KW-1003">Cell membrane</keyword>
<feature type="transmembrane region" description="Helical" evidence="7">
    <location>
        <begin position="161"/>
        <end position="179"/>
    </location>
</feature>
<evidence type="ECO:0000256" key="4">
    <source>
        <dbReference type="ARBA" id="ARBA00023224"/>
    </source>
</evidence>
<keyword evidence="3 7" id="KW-0472">Membrane</keyword>
<dbReference type="EMBL" id="LPVJ01000002">
    <property type="protein sequence ID" value="KUO97310.1"/>
    <property type="molecule type" value="Genomic_DNA"/>
</dbReference>
<gene>
    <name evidence="10" type="ORF">ATW55_04500</name>
</gene>
<evidence type="ECO:0000313" key="11">
    <source>
        <dbReference type="Proteomes" id="UP000053557"/>
    </source>
</evidence>
<dbReference type="OrthoDB" id="2493490at2"/>
<evidence type="ECO:0000259" key="8">
    <source>
        <dbReference type="PROSITE" id="PS50111"/>
    </source>
</evidence>
<evidence type="ECO:0000256" key="3">
    <source>
        <dbReference type="ARBA" id="ARBA00023136"/>
    </source>
</evidence>
<evidence type="ECO:0008006" key="12">
    <source>
        <dbReference type="Google" id="ProtNLM"/>
    </source>
</evidence>
<dbReference type="PRINTS" id="PR00260">
    <property type="entry name" value="CHEMTRNSDUCR"/>
</dbReference>
<dbReference type="PROSITE" id="PS50111">
    <property type="entry name" value="CHEMOTAXIS_TRANSDUC_2"/>
    <property type="match status" value="1"/>
</dbReference>
<dbReference type="GO" id="GO:0005886">
    <property type="term" value="C:plasma membrane"/>
    <property type="evidence" value="ECO:0007669"/>
    <property type="project" value="UniProtKB-SubCell"/>
</dbReference>
<dbReference type="PANTHER" id="PTHR32089">
    <property type="entry name" value="METHYL-ACCEPTING CHEMOTAXIS PROTEIN MCPB"/>
    <property type="match status" value="1"/>
</dbReference>
<dbReference type="PANTHER" id="PTHR32089:SF112">
    <property type="entry name" value="LYSOZYME-LIKE PROTEIN-RELATED"/>
    <property type="match status" value="1"/>
</dbReference>
<feature type="domain" description="HAMP" evidence="9">
    <location>
        <begin position="195"/>
        <end position="234"/>
    </location>
</feature>
<evidence type="ECO:0000313" key="10">
    <source>
        <dbReference type="EMBL" id="KUO97310.1"/>
    </source>
</evidence>
<keyword evidence="11" id="KW-1185">Reference proteome</keyword>
<dbReference type="CDD" id="cd11386">
    <property type="entry name" value="MCP_signal"/>
    <property type="match status" value="1"/>
</dbReference>
<dbReference type="GO" id="GO:0004888">
    <property type="term" value="F:transmembrane signaling receptor activity"/>
    <property type="evidence" value="ECO:0007669"/>
    <property type="project" value="InterPro"/>
</dbReference>
<dbReference type="Gene3D" id="1.10.287.950">
    <property type="entry name" value="Methyl-accepting chemotaxis protein"/>
    <property type="match status" value="1"/>
</dbReference>
<comment type="subcellular location">
    <subcellularLocation>
        <location evidence="1">Cell membrane</location>
    </subcellularLocation>
</comment>
<keyword evidence="4 6" id="KW-0807">Transducer</keyword>
<dbReference type="GO" id="GO:0006935">
    <property type="term" value="P:chemotaxis"/>
    <property type="evidence" value="ECO:0007669"/>
    <property type="project" value="InterPro"/>
</dbReference>
<accession>A0A117SYP9</accession>
<name>A0A117SYP9_9BACL</name>
<dbReference type="InterPro" id="IPR004090">
    <property type="entry name" value="Chemotax_Me-accpt_rcpt"/>
</dbReference>
<keyword evidence="7" id="KW-0812">Transmembrane</keyword>
<feature type="domain" description="Methyl-accepting transducer" evidence="8">
    <location>
        <begin position="253"/>
        <end position="489"/>
    </location>
</feature>
<evidence type="ECO:0000256" key="7">
    <source>
        <dbReference type="SAM" id="Phobius"/>
    </source>
</evidence>
<evidence type="ECO:0000256" key="1">
    <source>
        <dbReference type="ARBA" id="ARBA00004236"/>
    </source>
</evidence>
<proteinExistence type="inferred from homology"/>
<evidence type="ECO:0000259" key="9">
    <source>
        <dbReference type="PROSITE" id="PS50885"/>
    </source>
</evidence>
<evidence type="ECO:0000256" key="6">
    <source>
        <dbReference type="PROSITE-ProRule" id="PRU00284"/>
    </source>
</evidence>
<dbReference type="GO" id="GO:0007165">
    <property type="term" value="P:signal transduction"/>
    <property type="evidence" value="ECO:0007669"/>
    <property type="project" value="UniProtKB-KW"/>
</dbReference>
<keyword evidence="7" id="KW-1133">Transmembrane helix</keyword>
<dbReference type="Pfam" id="PF00015">
    <property type="entry name" value="MCPsignal"/>
    <property type="match status" value="1"/>
</dbReference>
<dbReference type="AlphaFoldDB" id="A0A117SYP9"/>
<dbReference type="SMART" id="SM00283">
    <property type="entry name" value="MA"/>
    <property type="match status" value="1"/>
</dbReference>
<reference evidence="10 11" key="1">
    <citation type="submission" date="2015-12" db="EMBL/GenBank/DDBJ databases">
        <title>Draft genome sequence of Acidibacillus ferrooxidans ITV001, isolated from a chalcopyrite acid mine drainage site in Brazil.</title>
        <authorList>
            <person name="Dall'Agnol H."/>
            <person name="Nancucheo I."/>
            <person name="Johnson B."/>
            <person name="Oliveira R."/>
            <person name="Leite L."/>
            <person name="Pylro V."/>
            <person name="Nunes G.L."/>
            <person name="Tzotzos G."/>
            <person name="Fernandes G.R."/>
            <person name="Dutra J."/>
            <person name="Orellana S.C."/>
            <person name="Oliveira G."/>
        </authorList>
    </citation>
    <scope>NUCLEOTIDE SEQUENCE [LARGE SCALE GENOMIC DNA]</scope>
    <source>
        <strain evidence="11">ITV01</strain>
    </source>
</reference>
<organism evidence="10 11">
    <name type="scientific">Ferroacidibacillus organovorans</name>
    <dbReference type="NCBI Taxonomy" id="1765683"/>
    <lineage>
        <taxon>Bacteria</taxon>
        <taxon>Bacillati</taxon>
        <taxon>Bacillota</taxon>
        <taxon>Bacilli</taxon>
        <taxon>Bacillales</taxon>
        <taxon>Alicyclobacillaceae</taxon>
        <taxon>Ferroacidibacillus</taxon>
    </lineage>
</organism>
<dbReference type="RefSeq" id="WP_067711084.1">
    <property type="nucleotide sequence ID" value="NZ_LPVJ01000002.1"/>
</dbReference>